<evidence type="ECO:0000256" key="1">
    <source>
        <dbReference type="SAM" id="Phobius"/>
    </source>
</evidence>
<keyword evidence="1" id="KW-0472">Membrane</keyword>
<accession>A0ABQ2N352</accession>
<dbReference type="EMBL" id="BMMQ01000005">
    <property type="protein sequence ID" value="GGO64199.1"/>
    <property type="molecule type" value="Genomic_DNA"/>
</dbReference>
<organism evidence="2 3">
    <name type="scientific">Microbacterium nanhaiense</name>
    <dbReference type="NCBI Taxonomy" id="1301026"/>
    <lineage>
        <taxon>Bacteria</taxon>
        <taxon>Bacillati</taxon>
        <taxon>Actinomycetota</taxon>
        <taxon>Actinomycetes</taxon>
        <taxon>Micrococcales</taxon>
        <taxon>Microbacteriaceae</taxon>
        <taxon>Microbacterium</taxon>
    </lineage>
</organism>
<evidence type="ECO:0000313" key="2">
    <source>
        <dbReference type="EMBL" id="GGO64199.1"/>
    </source>
</evidence>
<keyword evidence="3" id="KW-1185">Reference proteome</keyword>
<feature type="transmembrane region" description="Helical" evidence="1">
    <location>
        <begin position="7"/>
        <end position="23"/>
    </location>
</feature>
<gene>
    <name evidence="2" type="ORF">GCM10010910_18480</name>
</gene>
<keyword evidence="1" id="KW-1133">Transmembrane helix</keyword>
<reference evidence="3" key="1">
    <citation type="journal article" date="2019" name="Int. J. Syst. Evol. Microbiol.">
        <title>The Global Catalogue of Microorganisms (GCM) 10K type strain sequencing project: providing services to taxonomists for standard genome sequencing and annotation.</title>
        <authorList>
            <consortium name="The Broad Institute Genomics Platform"/>
            <consortium name="The Broad Institute Genome Sequencing Center for Infectious Disease"/>
            <person name="Wu L."/>
            <person name="Ma J."/>
        </authorList>
    </citation>
    <scope>NUCLEOTIDE SEQUENCE [LARGE SCALE GENOMIC DNA]</scope>
    <source>
        <strain evidence="3">CGMCC 4.7181</strain>
    </source>
</reference>
<evidence type="ECO:0000313" key="3">
    <source>
        <dbReference type="Proteomes" id="UP000638043"/>
    </source>
</evidence>
<protein>
    <submittedName>
        <fullName evidence="2">Uncharacterized protein</fullName>
    </submittedName>
</protein>
<keyword evidence="1" id="KW-0812">Transmembrane</keyword>
<feature type="transmembrane region" description="Helical" evidence="1">
    <location>
        <begin position="29"/>
        <end position="47"/>
    </location>
</feature>
<dbReference type="Proteomes" id="UP000638043">
    <property type="component" value="Unassembled WGS sequence"/>
</dbReference>
<comment type="caution">
    <text evidence="2">The sequence shown here is derived from an EMBL/GenBank/DDBJ whole genome shotgun (WGS) entry which is preliminary data.</text>
</comment>
<proteinExistence type="predicted"/>
<dbReference type="RefSeq" id="WP_188701172.1">
    <property type="nucleotide sequence ID" value="NZ_BMMQ01000005.1"/>
</dbReference>
<sequence length="57" mass="6312">MMFIISLILFVGGLFLFGVAFMVTSFHGLVFTAGILAVCVSMAIPMFRSQWGKEKIH</sequence>
<name>A0ABQ2N352_9MICO</name>